<name>A0A7X0H8D8_9BACT</name>
<dbReference type="AlphaFoldDB" id="A0A7X0H8D8"/>
<dbReference type="CDD" id="cd03230">
    <property type="entry name" value="ABC_DR_subfamily_A"/>
    <property type="match status" value="1"/>
</dbReference>
<gene>
    <name evidence="6" type="ORF">HNQ40_002970</name>
</gene>
<dbReference type="PANTHER" id="PTHR43335">
    <property type="entry name" value="ABC TRANSPORTER, ATP-BINDING PROTEIN"/>
    <property type="match status" value="1"/>
</dbReference>
<dbReference type="GO" id="GO:0016887">
    <property type="term" value="F:ATP hydrolysis activity"/>
    <property type="evidence" value="ECO:0007669"/>
    <property type="project" value="InterPro"/>
</dbReference>
<dbReference type="InterPro" id="IPR003439">
    <property type="entry name" value="ABC_transporter-like_ATP-bd"/>
</dbReference>
<evidence type="ECO:0000313" key="7">
    <source>
        <dbReference type="Proteomes" id="UP000541810"/>
    </source>
</evidence>
<accession>A0A7X0H8D8</accession>
<dbReference type="RefSeq" id="WP_246402886.1">
    <property type="nucleotide sequence ID" value="NZ_JACHGY010000001.1"/>
</dbReference>
<evidence type="ECO:0000313" key="6">
    <source>
        <dbReference type="EMBL" id="MBB6431164.1"/>
    </source>
</evidence>
<evidence type="ECO:0000256" key="2">
    <source>
        <dbReference type="ARBA" id="ARBA00022448"/>
    </source>
</evidence>
<dbReference type="Gene3D" id="3.40.50.300">
    <property type="entry name" value="P-loop containing nucleotide triphosphate hydrolases"/>
    <property type="match status" value="1"/>
</dbReference>
<proteinExistence type="inferred from homology"/>
<evidence type="ECO:0000259" key="5">
    <source>
        <dbReference type="PROSITE" id="PS50893"/>
    </source>
</evidence>
<comment type="similarity">
    <text evidence="1">Belongs to the ABC transporter superfamily.</text>
</comment>
<dbReference type="SMART" id="SM00382">
    <property type="entry name" value="AAA"/>
    <property type="match status" value="1"/>
</dbReference>
<keyword evidence="4 6" id="KW-0067">ATP-binding</keyword>
<keyword evidence="2" id="KW-0813">Transport</keyword>
<dbReference type="GO" id="GO:0005524">
    <property type="term" value="F:ATP binding"/>
    <property type="evidence" value="ECO:0007669"/>
    <property type="project" value="UniProtKB-KW"/>
</dbReference>
<reference evidence="6 7" key="1">
    <citation type="submission" date="2020-08" db="EMBL/GenBank/DDBJ databases">
        <title>Genomic Encyclopedia of Type Strains, Phase IV (KMG-IV): sequencing the most valuable type-strain genomes for metagenomic binning, comparative biology and taxonomic classification.</title>
        <authorList>
            <person name="Goeker M."/>
        </authorList>
    </citation>
    <scope>NUCLEOTIDE SEQUENCE [LARGE SCALE GENOMIC DNA]</scope>
    <source>
        <strain evidence="6 7">DSM 103725</strain>
    </source>
</reference>
<sequence>MSMIQTINLTKRYGELMALSNLNLTIEQGQCFGFIGPNGAGKTTTIKILATLLKPTWGEARVDGLSVGPVNARQVRSMIGYVPDFFGSYDDMVVKEYLSFFAASYGITGDHRKQVIGDVLDLTDLAYKADAEVNSLSRGMQQRLSVARVLLHDPKVLLLDEPASGLDPRARIEMRELLKELHLMGKTILISSHILLEMADLCNVVGIIEQGELKFTGTMDEIIERARTMGGGGRVLTVAVASKTAQAAALLQQAPGIEKVEAVNSHLRVSLSPDAPNAHDAAPRIASALVQQGFALTRLEEEQVNLETAFMRLTKGLVQ</sequence>
<dbReference type="SUPFAM" id="SSF52540">
    <property type="entry name" value="P-loop containing nucleoside triphosphate hydrolases"/>
    <property type="match status" value="1"/>
</dbReference>
<comment type="caution">
    <text evidence="6">The sequence shown here is derived from an EMBL/GenBank/DDBJ whole genome shotgun (WGS) entry which is preliminary data.</text>
</comment>
<dbReference type="PROSITE" id="PS50893">
    <property type="entry name" value="ABC_TRANSPORTER_2"/>
    <property type="match status" value="1"/>
</dbReference>
<keyword evidence="3" id="KW-0547">Nucleotide-binding</keyword>
<feature type="domain" description="ABC transporter" evidence="5">
    <location>
        <begin position="4"/>
        <end position="235"/>
    </location>
</feature>
<dbReference type="EMBL" id="JACHGY010000001">
    <property type="protein sequence ID" value="MBB6431164.1"/>
    <property type="molecule type" value="Genomic_DNA"/>
</dbReference>
<dbReference type="PANTHER" id="PTHR43335:SF3">
    <property type="entry name" value="ABC TRANSPORTER"/>
    <property type="match status" value="1"/>
</dbReference>
<dbReference type="Pfam" id="PF00005">
    <property type="entry name" value="ABC_tran"/>
    <property type="match status" value="1"/>
</dbReference>
<organism evidence="6 7">
    <name type="scientific">Algisphaera agarilytica</name>
    <dbReference type="NCBI Taxonomy" id="1385975"/>
    <lineage>
        <taxon>Bacteria</taxon>
        <taxon>Pseudomonadati</taxon>
        <taxon>Planctomycetota</taxon>
        <taxon>Phycisphaerae</taxon>
        <taxon>Phycisphaerales</taxon>
        <taxon>Phycisphaeraceae</taxon>
        <taxon>Algisphaera</taxon>
    </lineage>
</organism>
<evidence type="ECO:0000256" key="3">
    <source>
        <dbReference type="ARBA" id="ARBA00022741"/>
    </source>
</evidence>
<keyword evidence="7" id="KW-1185">Reference proteome</keyword>
<dbReference type="InterPro" id="IPR003593">
    <property type="entry name" value="AAA+_ATPase"/>
</dbReference>
<protein>
    <submittedName>
        <fullName evidence="6">ABC-2 type transport system ATP-binding protein</fullName>
    </submittedName>
</protein>
<evidence type="ECO:0000256" key="4">
    <source>
        <dbReference type="ARBA" id="ARBA00022840"/>
    </source>
</evidence>
<evidence type="ECO:0000256" key="1">
    <source>
        <dbReference type="ARBA" id="ARBA00005417"/>
    </source>
</evidence>
<dbReference type="InterPro" id="IPR027417">
    <property type="entry name" value="P-loop_NTPase"/>
</dbReference>
<dbReference type="Proteomes" id="UP000541810">
    <property type="component" value="Unassembled WGS sequence"/>
</dbReference>